<proteinExistence type="inferred from homology"/>
<organism evidence="7 8">
    <name type="scientific">Candida verbasci</name>
    <dbReference type="NCBI Taxonomy" id="1227364"/>
    <lineage>
        <taxon>Eukaryota</taxon>
        <taxon>Fungi</taxon>
        <taxon>Dikarya</taxon>
        <taxon>Ascomycota</taxon>
        <taxon>Saccharomycotina</taxon>
        <taxon>Pichiomycetes</taxon>
        <taxon>Debaryomycetaceae</taxon>
        <taxon>Candida/Lodderomyces clade</taxon>
        <taxon>Candida</taxon>
    </lineage>
</organism>
<dbReference type="SUPFAM" id="SSF52833">
    <property type="entry name" value="Thioredoxin-like"/>
    <property type="match status" value="1"/>
</dbReference>
<evidence type="ECO:0000313" key="7">
    <source>
        <dbReference type="EMBL" id="CAI5760475.1"/>
    </source>
</evidence>
<gene>
    <name evidence="7" type="ORF">CANVERA_P4985</name>
</gene>
<dbReference type="InterPro" id="IPR012882">
    <property type="entry name" value="Fmp46"/>
</dbReference>
<evidence type="ECO:0000256" key="3">
    <source>
        <dbReference type="ARBA" id="ARBA00009734"/>
    </source>
</evidence>
<dbReference type="OrthoDB" id="4044803at2759"/>
<keyword evidence="8" id="KW-1185">Reference proteome</keyword>
<reference evidence="7" key="1">
    <citation type="submission" date="2022-12" db="EMBL/GenBank/DDBJ databases">
        <authorList>
            <person name="Brejova B."/>
        </authorList>
    </citation>
    <scope>NUCLEOTIDE SEQUENCE</scope>
</reference>
<dbReference type="Proteomes" id="UP001152885">
    <property type="component" value="Unassembled WGS sequence"/>
</dbReference>
<evidence type="ECO:0000256" key="1">
    <source>
        <dbReference type="ARBA" id="ARBA00002963"/>
    </source>
</evidence>
<evidence type="ECO:0000256" key="5">
    <source>
        <dbReference type="ARBA" id="ARBA00023002"/>
    </source>
</evidence>
<sequence>MSLFRSLQNSPATVSIFHNARIPLSNKLYNNLEKTYDTLPEKPKYEFTIDLMKDKMPTYDQYRLFVDKCLTNEQAKVTLQNCFPFLNDRQTHLYDTHGKTVTIKGIDWSNKIFSQSEYQMIYDTFNKLQEGNASIETTASDVFKAPLIVDWDQNKLAGDEKTLELLLKVYKDQ</sequence>
<comment type="similarity">
    <text evidence="3">Belongs to the FMP46 family.</text>
</comment>
<dbReference type="AlphaFoldDB" id="A0A9W4XFH4"/>
<evidence type="ECO:0000256" key="4">
    <source>
        <dbReference type="ARBA" id="ARBA00022946"/>
    </source>
</evidence>
<comment type="function">
    <text evidence="1">Putative mitochondrial redox protein which could be involved in the reduction of small toxic molecules.</text>
</comment>
<dbReference type="EMBL" id="CANTUO010000006">
    <property type="protein sequence ID" value="CAI5760475.1"/>
    <property type="molecule type" value="Genomic_DNA"/>
</dbReference>
<keyword evidence="4" id="KW-0809">Transit peptide</keyword>
<dbReference type="GO" id="GO:0016491">
    <property type="term" value="F:oxidoreductase activity"/>
    <property type="evidence" value="ECO:0007669"/>
    <property type="project" value="UniProtKB-KW"/>
</dbReference>
<accession>A0A9W4XFH4</accession>
<name>A0A9W4XFH4_9ASCO</name>
<comment type="caution">
    <text evidence="7">The sequence shown here is derived from an EMBL/GenBank/DDBJ whole genome shotgun (WGS) entry which is preliminary data.</text>
</comment>
<dbReference type="GO" id="GO:0005739">
    <property type="term" value="C:mitochondrion"/>
    <property type="evidence" value="ECO:0007669"/>
    <property type="project" value="UniProtKB-SubCell"/>
</dbReference>
<protein>
    <submittedName>
        <fullName evidence="7">Uncharacterized protein</fullName>
    </submittedName>
</protein>
<comment type="subcellular location">
    <subcellularLocation>
        <location evidence="2">Mitochondrion</location>
    </subcellularLocation>
</comment>
<dbReference type="PANTHER" id="PTHR28071">
    <property type="entry name" value="REDOX PROTEIN FMP46, MITOCHONDRIAL-RELATED"/>
    <property type="match status" value="1"/>
</dbReference>
<dbReference type="PANTHER" id="PTHR28071:SF1">
    <property type="entry name" value="REDOX PROTEIN FMP46, MITOCHONDRIAL-RELATED"/>
    <property type="match status" value="1"/>
</dbReference>
<dbReference type="Gene3D" id="3.40.30.10">
    <property type="entry name" value="Glutaredoxin"/>
    <property type="match status" value="1"/>
</dbReference>
<evidence type="ECO:0000313" key="8">
    <source>
        <dbReference type="Proteomes" id="UP001152885"/>
    </source>
</evidence>
<evidence type="ECO:0000256" key="6">
    <source>
        <dbReference type="ARBA" id="ARBA00023128"/>
    </source>
</evidence>
<dbReference type="InterPro" id="IPR036249">
    <property type="entry name" value="Thioredoxin-like_sf"/>
</dbReference>
<dbReference type="Pfam" id="PF07955">
    <property type="entry name" value="DUF1687"/>
    <property type="match status" value="1"/>
</dbReference>
<keyword evidence="6" id="KW-0496">Mitochondrion</keyword>
<evidence type="ECO:0000256" key="2">
    <source>
        <dbReference type="ARBA" id="ARBA00004173"/>
    </source>
</evidence>
<keyword evidence="5" id="KW-0560">Oxidoreductase</keyword>